<dbReference type="Proteomes" id="UP000305760">
    <property type="component" value="Unassembled WGS sequence"/>
</dbReference>
<gene>
    <name evidence="1" type="ORF">E1B00_07200</name>
</gene>
<reference evidence="1 2" key="1">
    <citation type="submission" date="2019-03" db="EMBL/GenBank/DDBJ databases">
        <title>Arenimonas daejeonensis sp. nov., isolated from compost.</title>
        <authorList>
            <person name="Jeon C.O."/>
        </authorList>
    </citation>
    <scope>NUCLEOTIDE SEQUENCE [LARGE SCALE GENOMIC DNA]</scope>
    <source>
        <strain evidence="1 2">R29</strain>
    </source>
</reference>
<dbReference type="RefSeq" id="WP_139447060.1">
    <property type="nucleotide sequence ID" value="NZ_SMDR01000001.1"/>
</dbReference>
<keyword evidence="2" id="KW-1185">Reference proteome</keyword>
<dbReference type="EMBL" id="SMDR01000001">
    <property type="protein sequence ID" value="TNJ35527.1"/>
    <property type="molecule type" value="Genomic_DNA"/>
</dbReference>
<proteinExistence type="predicted"/>
<dbReference type="AlphaFoldDB" id="A0A5C4RXV1"/>
<accession>A0A5C4RXV1</accession>
<comment type="caution">
    <text evidence="1">The sequence shown here is derived from an EMBL/GenBank/DDBJ whole genome shotgun (WGS) entry which is preliminary data.</text>
</comment>
<organism evidence="1 2">
    <name type="scientific">Arenimonas terrae</name>
    <dbReference type="NCBI Taxonomy" id="2546226"/>
    <lineage>
        <taxon>Bacteria</taxon>
        <taxon>Pseudomonadati</taxon>
        <taxon>Pseudomonadota</taxon>
        <taxon>Gammaproteobacteria</taxon>
        <taxon>Lysobacterales</taxon>
        <taxon>Lysobacteraceae</taxon>
        <taxon>Arenimonas</taxon>
    </lineage>
</organism>
<evidence type="ECO:0000313" key="2">
    <source>
        <dbReference type="Proteomes" id="UP000305760"/>
    </source>
</evidence>
<name>A0A5C4RXV1_9GAMM</name>
<sequence>MAKIAEKDECIGAYREKIRLAFEGKIPNGSPGEIREHIWLSLPSQEREILTRVAGNSLRGQITATDELRTEIVGELHAEFVRKRICSKIDPLSDMYLFADAIRGYLLRNNMWSDDIFRTDWDSDGTLDSGQRILLALSLEAATD</sequence>
<evidence type="ECO:0000313" key="1">
    <source>
        <dbReference type="EMBL" id="TNJ35527.1"/>
    </source>
</evidence>
<protein>
    <submittedName>
        <fullName evidence="1">Uncharacterized protein</fullName>
    </submittedName>
</protein>